<evidence type="ECO:0000313" key="2">
    <source>
        <dbReference type="EMBL" id="MDQ0257849.1"/>
    </source>
</evidence>
<name>A0ABU0A2Y1_9BACI</name>
<evidence type="ECO:0000259" key="1">
    <source>
        <dbReference type="SMART" id="SM00382"/>
    </source>
</evidence>
<evidence type="ECO:0000313" key="3">
    <source>
        <dbReference type="Proteomes" id="UP001230005"/>
    </source>
</evidence>
<dbReference type="EMBL" id="JAUSUG010000035">
    <property type="protein sequence ID" value="MDQ0257849.1"/>
    <property type="molecule type" value="Genomic_DNA"/>
</dbReference>
<accession>A0ABU0A2Y1</accession>
<dbReference type="SMART" id="SM00382">
    <property type="entry name" value="AAA"/>
    <property type="match status" value="1"/>
</dbReference>
<proteinExistence type="predicted"/>
<protein>
    <recommendedName>
        <fullName evidence="1">AAA+ ATPase domain-containing protein</fullName>
    </recommendedName>
</protein>
<dbReference type="PANTHER" id="PTHR10887:SF495">
    <property type="entry name" value="HELICASE SENATAXIN ISOFORM X1-RELATED"/>
    <property type="match status" value="1"/>
</dbReference>
<dbReference type="InterPro" id="IPR041679">
    <property type="entry name" value="DNA2/NAM7-like_C"/>
</dbReference>
<dbReference type="Proteomes" id="UP001230005">
    <property type="component" value="Unassembled WGS sequence"/>
</dbReference>
<dbReference type="CDD" id="cd17934">
    <property type="entry name" value="DEXXQc_Upf1-like"/>
    <property type="match status" value="1"/>
</dbReference>
<feature type="domain" description="AAA+ ATPase" evidence="1">
    <location>
        <begin position="422"/>
        <end position="811"/>
    </location>
</feature>
<organism evidence="2 3">
    <name type="scientific">Evansella vedderi</name>
    <dbReference type="NCBI Taxonomy" id="38282"/>
    <lineage>
        <taxon>Bacteria</taxon>
        <taxon>Bacillati</taxon>
        <taxon>Bacillota</taxon>
        <taxon>Bacilli</taxon>
        <taxon>Bacillales</taxon>
        <taxon>Bacillaceae</taxon>
        <taxon>Evansella</taxon>
    </lineage>
</organism>
<dbReference type="CDD" id="cd18808">
    <property type="entry name" value="SF1_C_Upf1"/>
    <property type="match status" value="1"/>
</dbReference>
<gene>
    <name evidence="2" type="ORF">J2S74_005312</name>
</gene>
<dbReference type="InterPro" id="IPR045055">
    <property type="entry name" value="DNA2/NAM7-like"/>
</dbReference>
<dbReference type="SUPFAM" id="SSF52540">
    <property type="entry name" value="P-loop containing nucleoside triphosphate hydrolases"/>
    <property type="match status" value="2"/>
</dbReference>
<dbReference type="Pfam" id="PF13087">
    <property type="entry name" value="AAA_12"/>
    <property type="match status" value="1"/>
</dbReference>
<sequence>MLASDISFGQQLQYNAATKTPLEEKYEGLLVKMVHSGNSLFLDLEDGATSLVEVFLPDSTFQHVIHDLEYYKDACLIRIEGINQNSILFTTIKFSDTVHFSESESLKFVINKAIEFDLNKYAPYKDPIQFFEDEFLLDDLCFVRSNDNGDKVTLIGTQYMSVFQRTKQNILQAIQIIPLQNRAAVYGKILVFKGSISFQNHLNNAQLSYETNRKYQESLKDTQELLKLWNLYSELETEAAKEQIEEIGSLKYTSTFSRLSDNNRLIQVFYIDNKPSSSFLNSDVGYAVASAGEFNKDDITRTKSTFIGTVASLSKKRAGDQYELTLELEEDSATIPTAGYILGSFTGSKIMAQRRDRALQKILDGKTPLVNLKVILQSGASDEIVMKHKKGVNEELSRRIFGTKKISFTERQKEAIGIAINTPDMAIIQGPPGTGKTTVIRAIISRLNKIHDGDVRVLVSSAQHDAVDNAIENVEYGGLPANRIGGKKQDKTNVSNQSILKWIGEISNNCDVILAREENGQARLVVREILLLHQKIYKDRKDPDAVLPLLNQMYPLMRKISVEQHLIEQMEKLLKNNGKENTNDSTVVQGESEIVPLLQRQRLTFESFIDDGRDQLTELVRYSRSSIELEIEIPSVWNELRLAVDSDEIKNLLPSFKVSVETYLDQFEVNIACDLDEDLFELDVISMLDDLKSYFEQRFNKGIQTLSDILWDFKDQLENPGKISDLINKYTKINAATCQQSVLTNYSGLKIKTNTEYDYVIIDEAARANPLDLLIPMSLGKHIILVGDHKQLPHLLEDEVVNSLLEHKNDPEIRELLNEPLFSRLFNMLEKTKLTSHKRTVMLVDQYRMHPKISKFVSDCFYEGALLSTHVTEEQKAHNLQRYNYSPIAWINVPKSNGKEYSVNGQSKSRKSELEKVMKEINGVLDGNQDYSIGIITFYKKQALDLQDEISKLSLQDQSRIEVGTVDSFQGKEFDVVILSTVRSNNHRDKKKRVGFLDSRNRLNVAFSRGKRLLIVVGDAETVALDEGKIVIQELYDFYQLCRKEGYCE</sequence>
<reference evidence="2 3" key="1">
    <citation type="submission" date="2023-07" db="EMBL/GenBank/DDBJ databases">
        <title>Genomic Encyclopedia of Type Strains, Phase IV (KMG-IV): sequencing the most valuable type-strain genomes for metagenomic binning, comparative biology and taxonomic classification.</title>
        <authorList>
            <person name="Goeker M."/>
        </authorList>
    </citation>
    <scope>NUCLEOTIDE SEQUENCE [LARGE SCALE GENOMIC DNA]</scope>
    <source>
        <strain evidence="2 3">DSM 9768</strain>
    </source>
</reference>
<dbReference type="RefSeq" id="WP_307332229.1">
    <property type="nucleotide sequence ID" value="NZ_JAUSUG010000035.1"/>
</dbReference>
<dbReference type="InterPro" id="IPR047187">
    <property type="entry name" value="SF1_C_Upf1"/>
</dbReference>
<dbReference type="PANTHER" id="PTHR10887">
    <property type="entry name" value="DNA2/NAM7 HELICASE FAMILY"/>
    <property type="match status" value="1"/>
</dbReference>
<dbReference type="Gene3D" id="3.40.50.300">
    <property type="entry name" value="P-loop containing nucleotide triphosphate hydrolases"/>
    <property type="match status" value="2"/>
</dbReference>
<dbReference type="InterPro" id="IPR027417">
    <property type="entry name" value="P-loop_NTPase"/>
</dbReference>
<comment type="caution">
    <text evidence="2">The sequence shown here is derived from an EMBL/GenBank/DDBJ whole genome shotgun (WGS) entry which is preliminary data.</text>
</comment>
<dbReference type="Pfam" id="PF13086">
    <property type="entry name" value="AAA_11"/>
    <property type="match status" value="1"/>
</dbReference>
<dbReference type="InterPro" id="IPR003593">
    <property type="entry name" value="AAA+_ATPase"/>
</dbReference>
<dbReference type="InterPro" id="IPR041677">
    <property type="entry name" value="DNA2/NAM7_AAA_11"/>
</dbReference>
<keyword evidence="3" id="KW-1185">Reference proteome</keyword>